<dbReference type="Proteomes" id="UP000230094">
    <property type="component" value="Unassembled WGS sequence"/>
</dbReference>
<dbReference type="EMBL" id="PFCQ01000013">
    <property type="protein sequence ID" value="PIR68188.1"/>
    <property type="molecule type" value="Genomic_DNA"/>
</dbReference>
<evidence type="ECO:0000259" key="1">
    <source>
        <dbReference type="Pfam" id="PF13643"/>
    </source>
</evidence>
<evidence type="ECO:0000313" key="2">
    <source>
        <dbReference type="EMBL" id="PIR68188.1"/>
    </source>
</evidence>
<gene>
    <name evidence="2" type="ORF">COU49_02480</name>
</gene>
<feature type="domain" description="DUF4145" evidence="1">
    <location>
        <begin position="109"/>
        <end position="187"/>
    </location>
</feature>
<dbReference type="AlphaFoldDB" id="A0A2H0TAZ2"/>
<accession>A0A2H0TAZ2</accession>
<sequence length="229" mass="26960">MPNVFDCHLCDTKKTTFEVLAESKQASLEDYKDKNHYTEVTQLHQVCKCNSCSQYFYQKIQLPKKQRVLLAGQYPKILEQGTRSVMFVYPFTKVSLPNYIDKYIKQYYKEAVNCLSIEAYDASSVMFRKCVYRICNVEKIPTKRKGKTLDSKERIKLLKLPKEINDVLCNVKYIGDDSAHIDQEPYSPTLLRKLQDALRISFRLLYEEKEVLKDFNNKYSQENQKNNSK</sequence>
<organism evidence="2 3">
    <name type="scientific">Candidatus Nomurabacteria bacterium CG10_big_fil_rev_8_21_14_0_10_35_16</name>
    <dbReference type="NCBI Taxonomy" id="1974731"/>
    <lineage>
        <taxon>Bacteria</taxon>
        <taxon>Candidatus Nomuraibacteriota</taxon>
    </lineage>
</organism>
<name>A0A2H0TAZ2_9BACT</name>
<reference evidence="3" key="1">
    <citation type="submission" date="2017-09" db="EMBL/GenBank/DDBJ databases">
        <title>Depth-based differentiation of microbial function through sediment-hosted aquifers and enrichment of novel symbionts in the deep terrestrial subsurface.</title>
        <authorList>
            <person name="Probst A.J."/>
            <person name="Ladd B."/>
            <person name="Jarett J.K."/>
            <person name="Geller-Mcgrath D.E."/>
            <person name="Sieber C.M.K."/>
            <person name="Emerson J.B."/>
            <person name="Anantharaman K."/>
            <person name="Thomas B.C."/>
            <person name="Malmstrom R."/>
            <person name="Stieglmeier M."/>
            <person name="Klingl A."/>
            <person name="Woyke T."/>
            <person name="Ryan C.M."/>
            <person name="Banfield J.F."/>
        </authorList>
    </citation>
    <scope>NUCLEOTIDE SEQUENCE [LARGE SCALE GENOMIC DNA]</scope>
</reference>
<comment type="caution">
    <text evidence="2">The sequence shown here is derived from an EMBL/GenBank/DDBJ whole genome shotgun (WGS) entry which is preliminary data.</text>
</comment>
<evidence type="ECO:0000313" key="3">
    <source>
        <dbReference type="Proteomes" id="UP000230094"/>
    </source>
</evidence>
<protein>
    <recommendedName>
        <fullName evidence="1">DUF4145 domain-containing protein</fullName>
    </recommendedName>
</protein>
<dbReference type="InterPro" id="IPR025285">
    <property type="entry name" value="DUF4145"/>
</dbReference>
<dbReference type="Pfam" id="PF13643">
    <property type="entry name" value="DUF4145"/>
    <property type="match status" value="1"/>
</dbReference>
<proteinExistence type="predicted"/>